<evidence type="ECO:0000313" key="7">
    <source>
        <dbReference type="Proteomes" id="UP000285624"/>
    </source>
</evidence>
<feature type="compositionally biased region" description="Basic and acidic residues" evidence="2">
    <location>
        <begin position="86"/>
        <end position="97"/>
    </location>
</feature>
<dbReference type="PANTHER" id="PTHR46978">
    <property type="entry name" value="ZINC KNUCKLE (CCHC-TYPE) FAMILY PROTEIN"/>
    <property type="match status" value="1"/>
</dbReference>
<dbReference type="PANTHER" id="PTHR46978:SF1">
    <property type="entry name" value="ZINC KNUCKLE (CCHC-TYPE) FAMILY PROTEIN"/>
    <property type="match status" value="1"/>
</dbReference>
<feature type="region of interest" description="Disordered" evidence="2">
    <location>
        <begin position="1"/>
        <end position="101"/>
    </location>
</feature>
<dbReference type="Proteomes" id="UP000785171">
    <property type="component" value="Unassembled WGS sequence"/>
</dbReference>
<evidence type="ECO:0000313" key="8">
    <source>
        <dbReference type="Proteomes" id="UP000285883"/>
    </source>
</evidence>
<keyword evidence="1" id="KW-0863">Zinc-finger</keyword>
<keyword evidence="1" id="KW-0479">Metal-binding</keyword>
<dbReference type="GO" id="GO:0008270">
    <property type="term" value="F:zinc ion binding"/>
    <property type="evidence" value="ECO:0007669"/>
    <property type="project" value="UniProtKB-KW"/>
</dbReference>
<dbReference type="EMBL" id="JPWV03000112">
    <property type="protein sequence ID" value="KAG2524512.1"/>
    <property type="molecule type" value="Genomic_DNA"/>
</dbReference>
<dbReference type="GO" id="GO:0003676">
    <property type="term" value="F:nucleic acid binding"/>
    <property type="evidence" value="ECO:0007669"/>
    <property type="project" value="InterPro"/>
</dbReference>
<evidence type="ECO:0000313" key="4">
    <source>
        <dbReference type="EMBL" id="KAG2524512.1"/>
    </source>
</evidence>
<dbReference type="STRING" id="325452.A0A421F2M1"/>
<dbReference type="EMBL" id="MBDN02000106">
    <property type="protein sequence ID" value="RLN80522.1"/>
    <property type="molecule type" value="Genomic_DNA"/>
</dbReference>
<evidence type="ECO:0000313" key="6">
    <source>
        <dbReference type="EMBL" id="RLN80522.1"/>
    </source>
</evidence>
<feature type="domain" description="CCHC-type" evidence="3">
    <location>
        <begin position="221"/>
        <end position="235"/>
    </location>
</feature>
<dbReference type="EMBL" id="MAYM02001427">
    <property type="protein sequence ID" value="RLN20140.1"/>
    <property type="molecule type" value="Genomic_DNA"/>
</dbReference>
<protein>
    <recommendedName>
        <fullName evidence="3">CCHC-type domain-containing protein</fullName>
    </recommendedName>
</protein>
<feature type="region of interest" description="Disordered" evidence="2">
    <location>
        <begin position="154"/>
        <end position="206"/>
    </location>
</feature>
<keyword evidence="1" id="KW-0862">Zinc</keyword>
<evidence type="ECO:0000259" key="3">
    <source>
        <dbReference type="PROSITE" id="PS50158"/>
    </source>
</evidence>
<feature type="compositionally biased region" description="Basic and acidic residues" evidence="2">
    <location>
        <begin position="24"/>
        <end position="36"/>
    </location>
</feature>
<feature type="region of interest" description="Disordered" evidence="2">
    <location>
        <begin position="330"/>
        <end position="361"/>
    </location>
</feature>
<evidence type="ECO:0000313" key="5">
    <source>
        <dbReference type="EMBL" id="RLN20140.1"/>
    </source>
</evidence>
<reference evidence="7 8" key="2">
    <citation type="submission" date="2018-07" db="EMBL/GenBank/DDBJ databases">
        <title>Genome sequencing of oomycete isolates from Chile give support for New Zealand origin for Phytophthora kernoviae and make available the first Nothophytophthora sp. genome.</title>
        <authorList>
            <person name="Studholme D.J."/>
            <person name="Sanfuentes E."/>
            <person name="Panda P."/>
            <person name="Hill R."/>
            <person name="Sambles C."/>
            <person name="Grant M."/>
            <person name="Williams N.M."/>
            <person name="Mcdougal R.L."/>
        </authorList>
    </citation>
    <scope>NUCLEOTIDE SEQUENCE [LARGE SCALE GENOMIC DNA]</scope>
    <source>
        <strain evidence="5">Chile2</strain>
        <strain evidence="6">Chile4</strain>
    </source>
</reference>
<dbReference type="SUPFAM" id="SSF57756">
    <property type="entry name" value="Retrovirus zinc finger-like domains"/>
    <property type="match status" value="2"/>
</dbReference>
<dbReference type="SMART" id="SM00343">
    <property type="entry name" value="ZnF_C2HC"/>
    <property type="match status" value="4"/>
</dbReference>
<dbReference type="Gene3D" id="4.10.60.10">
    <property type="entry name" value="Zinc finger, CCHC-type"/>
    <property type="match status" value="2"/>
</dbReference>
<dbReference type="AlphaFoldDB" id="A0A421F2M1"/>
<accession>A0A421F2M1</accession>
<dbReference type="Proteomes" id="UP000285624">
    <property type="component" value="Unassembled WGS sequence"/>
</dbReference>
<evidence type="ECO:0000256" key="1">
    <source>
        <dbReference type="PROSITE-ProRule" id="PRU00047"/>
    </source>
</evidence>
<reference evidence="4" key="3">
    <citation type="submission" date="2020-06" db="EMBL/GenBank/DDBJ databases">
        <authorList>
            <person name="Studholme D.J."/>
        </authorList>
    </citation>
    <scope>NUCLEOTIDE SEQUENCE</scope>
    <source>
        <strain evidence="4">NZFS 2646</strain>
    </source>
</reference>
<dbReference type="InterPro" id="IPR036875">
    <property type="entry name" value="Znf_CCHC_sf"/>
</dbReference>
<organism evidence="5 8">
    <name type="scientific">Phytophthora kernoviae</name>
    <dbReference type="NCBI Taxonomy" id="325452"/>
    <lineage>
        <taxon>Eukaryota</taxon>
        <taxon>Sar</taxon>
        <taxon>Stramenopiles</taxon>
        <taxon>Oomycota</taxon>
        <taxon>Peronosporomycetes</taxon>
        <taxon>Peronosporales</taxon>
        <taxon>Peronosporaceae</taxon>
        <taxon>Phytophthora</taxon>
    </lineage>
</organism>
<dbReference type="InterPro" id="IPR001878">
    <property type="entry name" value="Znf_CCHC"/>
</dbReference>
<feature type="compositionally biased region" description="Basic and acidic residues" evidence="2">
    <location>
        <begin position="154"/>
        <end position="168"/>
    </location>
</feature>
<feature type="compositionally biased region" description="Basic residues" evidence="2">
    <location>
        <begin position="350"/>
        <end position="361"/>
    </location>
</feature>
<dbReference type="Pfam" id="PF00098">
    <property type="entry name" value="zf-CCHC"/>
    <property type="match status" value="1"/>
</dbReference>
<evidence type="ECO:0000256" key="2">
    <source>
        <dbReference type="SAM" id="MobiDB-lite"/>
    </source>
</evidence>
<dbReference type="PROSITE" id="PS50158">
    <property type="entry name" value="ZF_CCHC"/>
    <property type="match status" value="1"/>
</dbReference>
<proteinExistence type="predicted"/>
<comment type="caution">
    <text evidence="5">The sequence shown here is derived from an EMBL/GenBank/DDBJ whole genome shotgun (WGS) entry which is preliminary data.</text>
</comment>
<keyword evidence="7" id="KW-1185">Reference proteome</keyword>
<feature type="compositionally biased region" description="Basic and acidic residues" evidence="2">
    <location>
        <begin position="185"/>
        <end position="206"/>
    </location>
</feature>
<name>A0A421F2M1_9STRA</name>
<sequence>MLGENAGVLDAMSDVSTSEESDEEFMHVMDPSDPRAHRPQLSVQPTRSKSIEKPNQKRKVATSRWDSDDPEDVGQPIIVYSDSEPEQDHPQVEDQPPKPRVTLSKWAQARFLVPASERKLPVLEEPPLEPLNDFILSDFGSRYRGVAGDVEVEKEVKEEEEKQQEKKIQVGVPLFDSSGGNGDLDGEKAEEKDKKDKKNKKEADGRKRKENRYFVTDLAMKCFNCGQIGHMSNVCVNDKLQQPCYYCALRGHMAWECTNLPCSNCMQLGHQEQNCENRTLNLEPCSICGRSDHVDEDCENVGNQQLSCMVCTEVGHLNCVPVPPPADRHYNNYEYDDDEDYYTNGSRTSNKGRRRGAYNRE</sequence>
<reference evidence="4" key="1">
    <citation type="journal article" date="2015" name="Genom Data">
        <title>Genome sequences of six Phytophthora species associated with forests in New Zealand.</title>
        <authorList>
            <person name="Studholme D.J."/>
            <person name="McDougal R.L."/>
            <person name="Sambles C."/>
            <person name="Hansen E."/>
            <person name="Hardy G."/>
            <person name="Grant M."/>
            <person name="Ganley R.J."/>
            <person name="Williams N.M."/>
        </authorList>
    </citation>
    <scope>NUCLEOTIDE SEQUENCE</scope>
    <source>
        <strain evidence="4">NZFS 2646</strain>
    </source>
</reference>
<gene>
    <name evidence="5" type="ORF">BBI17_004893</name>
    <name evidence="6" type="ORF">BBO99_00004434</name>
    <name evidence="4" type="ORF">JM16_004888</name>
</gene>
<dbReference type="Proteomes" id="UP000285883">
    <property type="component" value="Unassembled WGS sequence"/>
</dbReference>